<reference evidence="2" key="3">
    <citation type="submission" date="2025-09" db="UniProtKB">
        <authorList>
            <consortium name="Ensembl"/>
        </authorList>
    </citation>
    <scope>IDENTIFICATION</scope>
</reference>
<keyword evidence="3" id="KW-1185">Reference proteome</keyword>
<proteinExistence type="predicted"/>
<evidence type="ECO:0000313" key="2">
    <source>
        <dbReference type="Ensembl" id="ENSCSEP00000002007.1"/>
    </source>
</evidence>
<dbReference type="InterPro" id="IPR039341">
    <property type="entry name" value="CFAP99"/>
</dbReference>
<protein>
    <submittedName>
        <fullName evidence="2">Cilia and flagella associated protein 99</fullName>
    </submittedName>
</protein>
<reference evidence="2" key="2">
    <citation type="submission" date="2025-08" db="UniProtKB">
        <authorList>
            <consortium name="Ensembl"/>
        </authorList>
    </citation>
    <scope>IDENTIFICATION</scope>
</reference>
<dbReference type="GeneTree" id="ENSGT00500000045231"/>
<dbReference type="PANTHER" id="PTHR34649">
    <property type="entry name" value="CILIA- AND FLAGELLA-ASSOCIATED PROTEIN 99"/>
    <property type="match status" value="1"/>
</dbReference>
<dbReference type="Ensembl" id="ENSCSET00000002042.1">
    <property type="protein sequence ID" value="ENSCSEP00000002007.1"/>
    <property type="gene ID" value="ENSCSEG00000001358.1"/>
</dbReference>
<dbReference type="InParanoid" id="A0A3P8UHZ4"/>
<evidence type="ECO:0000256" key="1">
    <source>
        <dbReference type="SAM" id="MobiDB-lite"/>
    </source>
</evidence>
<evidence type="ECO:0000313" key="3">
    <source>
        <dbReference type="Proteomes" id="UP000265120"/>
    </source>
</evidence>
<accession>A0A3P8UHZ4</accession>
<dbReference type="AlphaFoldDB" id="A0A3P8UHZ4"/>
<name>A0A3P8UHZ4_CYNSE</name>
<dbReference type="PANTHER" id="PTHR34649:SF1">
    <property type="entry name" value="CILIA- AND FLAGELLA-ASSOCIATED PROTEIN 99"/>
    <property type="match status" value="1"/>
</dbReference>
<reference evidence="2 3" key="1">
    <citation type="journal article" date="2014" name="Nat. Genet.">
        <title>Whole-genome sequence of a flatfish provides insights into ZW sex chromosome evolution and adaptation to a benthic lifestyle.</title>
        <authorList>
            <person name="Chen S."/>
            <person name="Zhang G."/>
            <person name="Shao C."/>
            <person name="Huang Q."/>
            <person name="Liu G."/>
            <person name="Zhang P."/>
            <person name="Song W."/>
            <person name="An N."/>
            <person name="Chalopin D."/>
            <person name="Volff J.N."/>
            <person name="Hong Y."/>
            <person name="Li Q."/>
            <person name="Sha Z."/>
            <person name="Zhou H."/>
            <person name="Xie M."/>
            <person name="Yu Q."/>
            <person name="Liu Y."/>
            <person name="Xiang H."/>
            <person name="Wang N."/>
            <person name="Wu K."/>
            <person name="Yang C."/>
            <person name="Zhou Q."/>
            <person name="Liao X."/>
            <person name="Yang L."/>
            <person name="Hu Q."/>
            <person name="Zhang J."/>
            <person name="Meng L."/>
            <person name="Jin L."/>
            <person name="Tian Y."/>
            <person name="Lian J."/>
            <person name="Yang J."/>
            <person name="Miao G."/>
            <person name="Liu S."/>
            <person name="Liang Z."/>
            <person name="Yan F."/>
            <person name="Li Y."/>
            <person name="Sun B."/>
            <person name="Zhang H."/>
            <person name="Zhang J."/>
            <person name="Zhu Y."/>
            <person name="Du M."/>
            <person name="Zhao Y."/>
            <person name="Schartl M."/>
            <person name="Tang Q."/>
            <person name="Wang J."/>
        </authorList>
    </citation>
    <scope>NUCLEOTIDE SEQUENCE</scope>
</reference>
<feature type="compositionally biased region" description="Basic and acidic residues" evidence="1">
    <location>
        <begin position="510"/>
        <end position="529"/>
    </location>
</feature>
<dbReference type="OMA" id="VQDGRYC"/>
<organism evidence="2 3">
    <name type="scientific">Cynoglossus semilaevis</name>
    <name type="common">Tongue sole</name>
    <dbReference type="NCBI Taxonomy" id="244447"/>
    <lineage>
        <taxon>Eukaryota</taxon>
        <taxon>Metazoa</taxon>
        <taxon>Chordata</taxon>
        <taxon>Craniata</taxon>
        <taxon>Vertebrata</taxon>
        <taxon>Euteleostomi</taxon>
        <taxon>Actinopterygii</taxon>
        <taxon>Neopterygii</taxon>
        <taxon>Teleostei</taxon>
        <taxon>Neoteleostei</taxon>
        <taxon>Acanthomorphata</taxon>
        <taxon>Carangaria</taxon>
        <taxon>Pleuronectiformes</taxon>
        <taxon>Pleuronectoidei</taxon>
        <taxon>Cynoglossidae</taxon>
        <taxon>Cynoglossinae</taxon>
        <taxon>Cynoglossus</taxon>
    </lineage>
</organism>
<dbReference type="FunCoup" id="A0A3P8UHZ4">
    <property type="interactions" value="5"/>
</dbReference>
<feature type="region of interest" description="Disordered" evidence="1">
    <location>
        <begin position="504"/>
        <end position="536"/>
    </location>
</feature>
<dbReference type="Proteomes" id="UP000265120">
    <property type="component" value="Chromosome 1"/>
</dbReference>
<sequence length="569" mass="66229">MASGVESKGEEPTAKEKTLVKKAIALFDTFCNGRQCLDDFIKDASEDLEVSHLNMDPEHKMFILDIISGCSEYKSVLDAVIDVFYDQNYTWISRGDRSQFVIICYLATFALDEIGFEFFTNIVKSLDVRKMYTFMNFFLTNLTTWIQDEWNKIYDASYVEKNWIGPLLRWRPDIEVLVNQLSVGMTCASQLKKPAVRTTKPQEFAITRPKPRPLPMPEEIPVMEKTKPVPQSTYRPPKEMEILEELKQKNHQRSEVQPLLLIKDLIEGGHEPSSFLHWQEKMREKMLQEEMDKSERKHLEGYVSHDRAAVARIRMMERNHKAVQTIKEGKASLMRRYADKRMTEEKGIRVLMQHVAEGRKNSKDAKDKLMRFKQSIVREVSGESKKLLRQALEDSQAEMNKKFQLIREISIMESLPHLRANFYDDTETGGHKLLGEMSVAELKVRLSKIKATEQSKVQDKRKTIQEKRDKASAIAAAIKLGRQSLAPQRAKKAKLKEQVMQSDRNVALRKQHEELSQERQRQKEMEKSKAGPTSKKSTVLPLSCRILQQQHWCGELHQLFSRWVFQYFQ</sequence>
<dbReference type="STRING" id="244447.ENSCSEP00000002007"/>